<evidence type="ECO:0000313" key="10">
    <source>
        <dbReference type="Proteomes" id="UP000321606"/>
    </source>
</evidence>
<feature type="coiled-coil region" evidence="8">
    <location>
        <begin position="323"/>
        <end position="382"/>
    </location>
</feature>
<evidence type="ECO:0000256" key="5">
    <source>
        <dbReference type="ARBA" id="ARBA00022692"/>
    </source>
</evidence>
<feature type="coiled-coil region" evidence="8">
    <location>
        <begin position="144"/>
        <end position="175"/>
    </location>
</feature>
<dbReference type="Gene3D" id="1.20.1600.10">
    <property type="entry name" value="Outer membrane efflux proteins (OEP)"/>
    <property type="match status" value="1"/>
</dbReference>
<keyword evidence="8" id="KW-0175">Coiled coil</keyword>
<dbReference type="GO" id="GO:1990281">
    <property type="term" value="C:efflux pump complex"/>
    <property type="evidence" value="ECO:0007669"/>
    <property type="project" value="TreeGrafter"/>
</dbReference>
<evidence type="ECO:0000256" key="4">
    <source>
        <dbReference type="ARBA" id="ARBA00022452"/>
    </source>
</evidence>
<gene>
    <name evidence="9" type="ORF">JCM16774_0443</name>
</gene>
<dbReference type="PANTHER" id="PTHR30026:SF20">
    <property type="entry name" value="OUTER MEMBRANE PROTEIN TOLC"/>
    <property type="match status" value="1"/>
</dbReference>
<keyword evidence="6" id="KW-0472">Membrane</keyword>
<dbReference type="KEGG" id="lgo:JCM16774_0443"/>
<dbReference type="InterPro" id="IPR051906">
    <property type="entry name" value="TolC-like"/>
</dbReference>
<keyword evidence="3" id="KW-0813">Transport</keyword>
<dbReference type="InterPro" id="IPR003423">
    <property type="entry name" value="OMP_efflux"/>
</dbReference>
<dbReference type="GO" id="GO:0015562">
    <property type="term" value="F:efflux transmembrane transporter activity"/>
    <property type="evidence" value="ECO:0007669"/>
    <property type="project" value="InterPro"/>
</dbReference>
<evidence type="ECO:0000256" key="7">
    <source>
        <dbReference type="ARBA" id="ARBA00023237"/>
    </source>
</evidence>
<evidence type="ECO:0000256" key="3">
    <source>
        <dbReference type="ARBA" id="ARBA00022448"/>
    </source>
</evidence>
<evidence type="ECO:0000256" key="2">
    <source>
        <dbReference type="ARBA" id="ARBA00007613"/>
    </source>
</evidence>
<organism evidence="9 10">
    <name type="scientific">Pseudoleptotrichia goodfellowii</name>
    <dbReference type="NCBI Taxonomy" id="157692"/>
    <lineage>
        <taxon>Bacteria</taxon>
        <taxon>Fusobacteriati</taxon>
        <taxon>Fusobacteriota</taxon>
        <taxon>Fusobacteriia</taxon>
        <taxon>Fusobacteriales</taxon>
        <taxon>Leptotrichiaceae</taxon>
        <taxon>Pseudoleptotrichia</taxon>
    </lineage>
</organism>
<protein>
    <submittedName>
        <fullName evidence="9">Putative D-tyrosyl-tRNA(Tyr) deacylase</fullName>
    </submittedName>
</protein>
<comment type="similarity">
    <text evidence="2">Belongs to the outer membrane factor (OMF) (TC 1.B.17) family.</text>
</comment>
<comment type="subcellular location">
    <subcellularLocation>
        <location evidence="1">Cell outer membrane</location>
    </subcellularLocation>
</comment>
<reference evidence="9 10" key="1">
    <citation type="submission" date="2019-07" db="EMBL/GenBank/DDBJ databases">
        <title>Complete Genome Sequence of Leptotrichia goodfellowii Strain JCM 16774.</title>
        <authorList>
            <person name="Watanabe S."/>
            <person name="Cui L."/>
        </authorList>
    </citation>
    <scope>NUCLEOTIDE SEQUENCE [LARGE SCALE GENOMIC DNA]</scope>
    <source>
        <strain evidence="9 10">JCM16774</strain>
    </source>
</reference>
<dbReference type="GO" id="GO:0015288">
    <property type="term" value="F:porin activity"/>
    <property type="evidence" value="ECO:0007669"/>
    <property type="project" value="TreeGrafter"/>
</dbReference>
<dbReference type="OrthoDB" id="9814032at2"/>
<evidence type="ECO:0000256" key="1">
    <source>
        <dbReference type="ARBA" id="ARBA00004442"/>
    </source>
</evidence>
<dbReference type="STRING" id="714315.GCA_000516535_00446"/>
<evidence type="ECO:0000313" key="9">
    <source>
        <dbReference type="EMBL" id="BBM35518.1"/>
    </source>
</evidence>
<keyword evidence="4" id="KW-1134">Transmembrane beta strand</keyword>
<evidence type="ECO:0000256" key="6">
    <source>
        <dbReference type="ARBA" id="ARBA00023136"/>
    </source>
</evidence>
<sequence>MRIKQIGVAVTMMLFALPVFVFGQKITVQEAAEMAIKNNKDIKIGMLEVEKGKLDVNKAWKSAYFKVTYNATANKYFKDVKSPFTGKYNQAYGQNVTLAQPIYTGGAIKSGIEIGKNYLSLMELSLDKIRKDTMLSVIQAYIDVYEAENTLEVLKKSKEALSRNYEEQKEKYKLRLVTKPEFIEAERSLKAIEADVIQQTSNIEIAKEALGNMIGVKDSEKIEIVPFTVEEKFSKAVNLKDDLAKLTTRNTEYQMALKQKEISRKNIDLEKADLRPKVTGVVTYGTSDRTKFSEVSKTKNYNGTIGLNLSWQIFDWGENKLDVEKAKRNHEIKEIEAEKALDDLKVGMKKVYYQLQALEKSLEAKKIAVEKAEEVYELEQERYSYRLITMRDLLNAESNLRQSRTDYISSKLRYYYLVSRYGAFLD</sequence>
<accession>A0A510J8D3</accession>
<keyword evidence="7" id="KW-0998">Cell outer membrane</keyword>
<proteinExistence type="inferred from homology"/>
<dbReference type="Proteomes" id="UP000321606">
    <property type="component" value="Chromosome"/>
</dbReference>
<name>A0A510J8D3_9FUSO</name>
<dbReference type="PANTHER" id="PTHR30026">
    <property type="entry name" value="OUTER MEMBRANE PROTEIN TOLC"/>
    <property type="match status" value="1"/>
</dbReference>
<evidence type="ECO:0000256" key="8">
    <source>
        <dbReference type="SAM" id="Coils"/>
    </source>
</evidence>
<dbReference type="GO" id="GO:0009279">
    <property type="term" value="C:cell outer membrane"/>
    <property type="evidence" value="ECO:0007669"/>
    <property type="project" value="UniProtKB-SubCell"/>
</dbReference>
<dbReference type="EMBL" id="AP019822">
    <property type="protein sequence ID" value="BBM35518.1"/>
    <property type="molecule type" value="Genomic_DNA"/>
</dbReference>
<dbReference type="Pfam" id="PF02321">
    <property type="entry name" value="OEP"/>
    <property type="match status" value="2"/>
</dbReference>
<dbReference type="RefSeq" id="WP_006808076.1">
    <property type="nucleotide sequence ID" value="NZ_AP019822.1"/>
</dbReference>
<dbReference type="AlphaFoldDB" id="A0A510J8D3"/>
<dbReference type="SUPFAM" id="SSF56954">
    <property type="entry name" value="Outer membrane efflux proteins (OEP)"/>
    <property type="match status" value="1"/>
</dbReference>
<keyword evidence="5" id="KW-0812">Transmembrane</keyword>